<dbReference type="EMBL" id="NKQK01000011">
    <property type="protein sequence ID" value="PSS17591.1"/>
    <property type="molecule type" value="Genomic_DNA"/>
</dbReference>
<dbReference type="Gramene" id="PSS17591">
    <property type="protein sequence ID" value="PSS17591"/>
    <property type="gene ID" value="CEY00_Acc12377"/>
</dbReference>
<evidence type="ECO:0000313" key="5">
    <source>
        <dbReference type="Proteomes" id="UP000241394"/>
    </source>
</evidence>
<evidence type="ECO:0000256" key="2">
    <source>
        <dbReference type="RuleBase" id="RU363055"/>
    </source>
</evidence>
<dbReference type="PANTHER" id="PTHR46038:SF13">
    <property type="entry name" value="GLYCOSYLTRANSFERASE"/>
    <property type="match status" value="1"/>
</dbReference>
<evidence type="ECO:0000256" key="1">
    <source>
        <dbReference type="ARBA" id="ARBA00007033"/>
    </source>
</evidence>
<accession>A0A2R6QZ01</accession>
<dbReference type="Pfam" id="PF03407">
    <property type="entry name" value="Nucleotid_trans"/>
    <property type="match status" value="1"/>
</dbReference>
<dbReference type="InterPro" id="IPR005069">
    <property type="entry name" value="Nucl-diP-sugar_transferase"/>
</dbReference>
<protein>
    <recommendedName>
        <fullName evidence="2">Glycosyltransferase</fullName>
        <ecNumber evidence="2">2.4.2.-</ecNumber>
    </recommendedName>
</protein>
<keyword evidence="2" id="KW-0472">Membrane</keyword>
<name>A0A2R6QZ01_ACTCC</name>
<dbReference type="InterPro" id="IPR044821">
    <property type="entry name" value="At1g28695/At4g15970-like"/>
</dbReference>
<keyword evidence="2" id="KW-0735">Signal-anchor</keyword>
<evidence type="ECO:0000259" key="3">
    <source>
        <dbReference type="Pfam" id="PF03407"/>
    </source>
</evidence>
<dbReference type="GO" id="GO:0016757">
    <property type="term" value="F:glycosyltransferase activity"/>
    <property type="evidence" value="ECO:0007669"/>
    <property type="project" value="UniProtKB-KW"/>
</dbReference>
<dbReference type="Proteomes" id="UP000241394">
    <property type="component" value="Chromosome LG11"/>
</dbReference>
<dbReference type="OMA" id="QIHRHCF"/>
<proteinExistence type="inferred from homology"/>
<dbReference type="STRING" id="1590841.A0A2R6QZ01"/>
<dbReference type="SUPFAM" id="SSF53448">
    <property type="entry name" value="Nucleotide-diphospho-sugar transferases"/>
    <property type="match status" value="1"/>
</dbReference>
<sequence>MDADGKTLFVESEGGLHLTDHHSHHVHHHNHQLFRQIRQIALLFGVIGVTCFILYHSADSFQSLPHSFYSPRHDQSGNGLVKLKKVLEKAKTEDRTVIITTLNEAWAAPNSIFDVFLESFEIGNQTQRLVNHLVVVALDQKAYSRCLALHPHCYALSTNGKDFSSEALFMTTDYLEMMWRRIHFLHSVLKLGYNFVLTDADIIWFRDPFSRFYSDGDIQIACDFFWGNSSDRNNLPNGGFNYVKSNHRTIEFYKFWYASRAAYPGLNEQDVLNKIKFDPFVSQIGIKIRFLDTKYFGGFCQPSKDLNQVCTMHANCCIGLDRKVHDLKVTLEDWRKFLMLPANLKASHTSSWTAPQLCSFIPVNLPTSAKNNVQQERKN</sequence>
<dbReference type="GO" id="GO:0071555">
    <property type="term" value="P:cell wall organization"/>
    <property type="evidence" value="ECO:0007669"/>
    <property type="project" value="UniProtKB-KW"/>
</dbReference>
<keyword evidence="2" id="KW-0328">Glycosyltransferase</keyword>
<evidence type="ECO:0000313" key="4">
    <source>
        <dbReference type="EMBL" id="PSS17591.1"/>
    </source>
</evidence>
<keyword evidence="5" id="KW-1185">Reference proteome</keyword>
<keyword evidence="2" id="KW-0812">Transmembrane</keyword>
<dbReference type="AlphaFoldDB" id="A0A2R6QZ01"/>
<dbReference type="OrthoDB" id="540503at2759"/>
<keyword evidence="2" id="KW-1133">Transmembrane helix</keyword>
<feature type="transmembrane region" description="Helical" evidence="2">
    <location>
        <begin position="40"/>
        <end position="58"/>
    </location>
</feature>
<feature type="domain" description="Nucleotide-diphospho-sugar transferase" evidence="3">
    <location>
        <begin position="129"/>
        <end position="327"/>
    </location>
</feature>
<reference evidence="5" key="2">
    <citation type="journal article" date="2018" name="BMC Genomics">
        <title>A manually annotated Actinidia chinensis var. chinensis (kiwifruit) genome highlights the challenges associated with draft genomes and gene prediction in plants.</title>
        <authorList>
            <person name="Pilkington S.M."/>
            <person name="Crowhurst R."/>
            <person name="Hilario E."/>
            <person name="Nardozza S."/>
            <person name="Fraser L."/>
            <person name="Peng Y."/>
            <person name="Gunaseelan K."/>
            <person name="Simpson R."/>
            <person name="Tahir J."/>
            <person name="Deroles S.C."/>
            <person name="Templeton K."/>
            <person name="Luo Z."/>
            <person name="Davy M."/>
            <person name="Cheng C."/>
            <person name="McNeilage M."/>
            <person name="Scaglione D."/>
            <person name="Liu Y."/>
            <person name="Zhang Q."/>
            <person name="Datson P."/>
            <person name="De Silva N."/>
            <person name="Gardiner S.E."/>
            <person name="Bassett H."/>
            <person name="Chagne D."/>
            <person name="McCallum J."/>
            <person name="Dzierzon H."/>
            <person name="Deng C."/>
            <person name="Wang Y.Y."/>
            <person name="Barron L."/>
            <person name="Manako K."/>
            <person name="Bowen J."/>
            <person name="Foster T.M."/>
            <person name="Erridge Z.A."/>
            <person name="Tiffin H."/>
            <person name="Waite C.N."/>
            <person name="Davies K.M."/>
            <person name="Grierson E.P."/>
            <person name="Laing W.A."/>
            <person name="Kirk R."/>
            <person name="Chen X."/>
            <person name="Wood M."/>
            <person name="Montefiori M."/>
            <person name="Brummell D.A."/>
            <person name="Schwinn K.E."/>
            <person name="Catanach A."/>
            <person name="Fullerton C."/>
            <person name="Li D."/>
            <person name="Meiyalaghan S."/>
            <person name="Nieuwenhuizen N."/>
            <person name="Read N."/>
            <person name="Prakash R."/>
            <person name="Hunter D."/>
            <person name="Zhang H."/>
            <person name="McKenzie M."/>
            <person name="Knabel M."/>
            <person name="Harris A."/>
            <person name="Allan A.C."/>
            <person name="Gleave A."/>
            <person name="Chen A."/>
            <person name="Janssen B.J."/>
            <person name="Plunkett B."/>
            <person name="Ampomah-Dwamena C."/>
            <person name="Voogd C."/>
            <person name="Leif D."/>
            <person name="Lafferty D."/>
            <person name="Souleyre E.J.F."/>
            <person name="Varkonyi-Gasic E."/>
            <person name="Gambi F."/>
            <person name="Hanley J."/>
            <person name="Yao J.L."/>
            <person name="Cheung J."/>
            <person name="David K.M."/>
            <person name="Warren B."/>
            <person name="Marsh K."/>
            <person name="Snowden K.C."/>
            <person name="Lin-Wang K."/>
            <person name="Brian L."/>
            <person name="Martinez-Sanchez M."/>
            <person name="Wang M."/>
            <person name="Ileperuma N."/>
            <person name="Macnee N."/>
            <person name="Campin R."/>
            <person name="McAtee P."/>
            <person name="Drummond R.S.M."/>
            <person name="Espley R.V."/>
            <person name="Ireland H.S."/>
            <person name="Wu R."/>
            <person name="Atkinson R.G."/>
            <person name="Karunairetnam S."/>
            <person name="Bulley S."/>
            <person name="Chunkath S."/>
            <person name="Hanley Z."/>
            <person name="Storey R."/>
            <person name="Thrimawithana A.H."/>
            <person name="Thomson S."/>
            <person name="David C."/>
            <person name="Testolin R."/>
            <person name="Huang H."/>
            <person name="Hellens R.P."/>
            <person name="Schaffer R.J."/>
        </authorList>
    </citation>
    <scope>NUCLEOTIDE SEQUENCE [LARGE SCALE GENOMIC DNA]</scope>
    <source>
        <strain evidence="5">cv. Red5</strain>
    </source>
</reference>
<dbReference type="InterPro" id="IPR029044">
    <property type="entry name" value="Nucleotide-diphossugar_trans"/>
</dbReference>
<keyword evidence="2" id="KW-0961">Cell wall biogenesis/degradation</keyword>
<dbReference type="InParanoid" id="A0A2R6QZ01"/>
<keyword evidence="2 4" id="KW-0808">Transferase</keyword>
<dbReference type="GO" id="GO:0000139">
    <property type="term" value="C:Golgi membrane"/>
    <property type="evidence" value="ECO:0007669"/>
    <property type="project" value="UniProtKB-SubCell"/>
</dbReference>
<comment type="similarity">
    <text evidence="1 2">Belongs to the glycosyltransferase 77 family.</text>
</comment>
<dbReference type="EC" id="2.4.2.-" evidence="2"/>
<gene>
    <name evidence="4" type="ORF">CEY00_Acc12377</name>
</gene>
<keyword evidence="2" id="KW-0333">Golgi apparatus</keyword>
<organism evidence="4 5">
    <name type="scientific">Actinidia chinensis var. chinensis</name>
    <name type="common">Chinese soft-hair kiwi</name>
    <dbReference type="NCBI Taxonomy" id="1590841"/>
    <lineage>
        <taxon>Eukaryota</taxon>
        <taxon>Viridiplantae</taxon>
        <taxon>Streptophyta</taxon>
        <taxon>Embryophyta</taxon>
        <taxon>Tracheophyta</taxon>
        <taxon>Spermatophyta</taxon>
        <taxon>Magnoliopsida</taxon>
        <taxon>eudicotyledons</taxon>
        <taxon>Gunneridae</taxon>
        <taxon>Pentapetalae</taxon>
        <taxon>asterids</taxon>
        <taxon>Ericales</taxon>
        <taxon>Actinidiaceae</taxon>
        <taxon>Actinidia</taxon>
    </lineage>
</organism>
<reference evidence="4 5" key="1">
    <citation type="submission" date="2017-07" db="EMBL/GenBank/DDBJ databases">
        <title>An improved, manually edited Actinidia chinensis var. chinensis (kiwifruit) genome highlights the challenges associated with draft genomes and gene prediction in plants.</title>
        <authorList>
            <person name="Pilkington S."/>
            <person name="Crowhurst R."/>
            <person name="Hilario E."/>
            <person name="Nardozza S."/>
            <person name="Fraser L."/>
            <person name="Peng Y."/>
            <person name="Gunaseelan K."/>
            <person name="Simpson R."/>
            <person name="Tahir J."/>
            <person name="Deroles S."/>
            <person name="Templeton K."/>
            <person name="Luo Z."/>
            <person name="Davy M."/>
            <person name="Cheng C."/>
            <person name="Mcneilage M."/>
            <person name="Scaglione D."/>
            <person name="Liu Y."/>
            <person name="Zhang Q."/>
            <person name="Datson P."/>
            <person name="De Silva N."/>
            <person name="Gardiner S."/>
            <person name="Bassett H."/>
            <person name="Chagne D."/>
            <person name="Mccallum J."/>
            <person name="Dzierzon H."/>
            <person name="Deng C."/>
            <person name="Wang Y.-Y."/>
            <person name="Barron N."/>
            <person name="Manako K."/>
            <person name="Bowen J."/>
            <person name="Foster T."/>
            <person name="Erridge Z."/>
            <person name="Tiffin H."/>
            <person name="Waite C."/>
            <person name="Davies K."/>
            <person name="Grierson E."/>
            <person name="Laing W."/>
            <person name="Kirk R."/>
            <person name="Chen X."/>
            <person name="Wood M."/>
            <person name="Montefiori M."/>
            <person name="Brummell D."/>
            <person name="Schwinn K."/>
            <person name="Catanach A."/>
            <person name="Fullerton C."/>
            <person name="Li D."/>
            <person name="Meiyalaghan S."/>
            <person name="Nieuwenhuizen N."/>
            <person name="Read N."/>
            <person name="Prakash R."/>
            <person name="Hunter D."/>
            <person name="Zhang H."/>
            <person name="Mckenzie M."/>
            <person name="Knabel M."/>
            <person name="Harris A."/>
            <person name="Allan A."/>
            <person name="Chen A."/>
            <person name="Janssen B."/>
            <person name="Plunkett B."/>
            <person name="Dwamena C."/>
            <person name="Voogd C."/>
            <person name="Leif D."/>
            <person name="Lafferty D."/>
            <person name="Souleyre E."/>
            <person name="Varkonyi-Gasic E."/>
            <person name="Gambi F."/>
            <person name="Hanley J."/>
            <person name="Yao J.-L."/>
            <person name="Cheung J."/>
            <person name="David K."/>
            <person name="Warren B."/>
            <person name="Marsh K."/>
            <person name="Snowden K."/>
            <person name="Lin-Wang K."/>
            <person name="Brian L."/>
            <person name="Martinez-Sanchez M."/>
            <person name="Wang M."/>
            <person name="Ileperuma N."/>
            <person name="Macnee N."/>
            <person name="Campin R."/>
            <person name="Mcatee P."/>
            <person name="Drummond R."/>
            <person name="Espley R."/>
            <person name="Ireland H."/>
            <person name="Wu R."/>
            <person name="Atkinson R."/>
            <person name="Karunairetnam S."/>
            <person name="Bulley S."/>
            <person name="Chunkath S."/>
            <person name="Hanley Z."/>
            <person name="Storey R."/>
            <person name="Thrimawithana A."/>
            <person name="Thomson S."/>
            <person name="David C."/>
            <person name="Testolin R."/>
        </authorList>
    </citation>
    <scope>NUCLEOTIDE SEQUENCE [LARGE SCALE GENOMIC DNA]</scope>
    <source>
        <strain evidence="5">cv. Red5</strain>
        <tissue evidence="4">Young leaf</tissue>
    </source>
</reference>
<dbReference type="PANTHER" id="PTHR46038">
    <property type="entry name" value="EXPRESSED PROTEIN-RELATED"/>
    <property type="match status" value="1"/>
</dbReference>
<comment type="caution">
    <text evidence="4">The sequence shown here is derived from an EMBL/GenBank/DDBJ whole genome shotgun (WGS) entry which is preliminary data.</text>
</comment>
<comment type="subcellular location">
    <subcellularLocation>
        <location evidence="2">Golgi apparatus membrane</location>
        <topology evidence="2">Single-pass type II membrane protein</topology>
    </subcellularLocation>
</comment>